<name>A0A445APL2_ARAHY</name>
<keyword evidence="2" id="KW-1185">Reference proteome</keyword>
<accession>A0A445APL2</accession>
<evidence type="ECO:0000313" key="1">
    <source>
        <dbReference type="EMBL" id="RYR28361.1"/>
    </source>
</evidence>
<evidence type="ECO:0000313" key="2">
    <source>
        <dbReference type="Proteomes" id="UP000289738"/>
    </source>
</evidence>
<dbReference type="EMBL" id="SDMP01000011">
    <property type="protein sequence ID" value="RYR28361.1"/>
    <property type="molecule type" value="Genomic_DNA"/>
</dbReference>
<gene>
    <name evidence="1" type="ORF">Ahy_B01g052470</name>
</gene>
<dbReference type="Proteomes" id="UP000289738">
    <property type="component" value="Chromosome B01"/>
</dbReference>
<protein>
    <submittedName>
        <fullName evidence="1">Uncharacterized protein</fullName>
    </submittedName>
</protein>
<sequence>MGWRLQQMLNDVRHGWDQRTRWIQPEVKKGPFAHWENDAGFRHRRLTNRANKASERSSKYTGDSASFIKTKARLLKLLNRKATLVETFKYIHTLKENKARFFLSAVLGPL</sequence>
<comment type="caution">
    <text evidence="1">The sequence shown here is derived from an EMBL/GenBank/DDBJ whole genome shotgun (WGS) entry which is preliminary data.</text>
</comment>
<organism evidence="1 2">
    <name type="scientific">Arachis hypogaea</name>
    <name type="common">Peanut</name>
    <dbReference type="NCBI Taxonomy" id="3818"/>
    <lineage>
        <taxon>Eukaryota</taxon>
        <taxon>Viridiplantae</taxon>
        <taxon>Streptophyta</taxon>
        <taxon>Embryophyta</taxon>
        <taxon>Tracheophyta</taxon>
        <taxon>Spermatophyta</taxon>
        <taxon>Magnoliopsida</taxon>
        <taxon>eudicotyledons</taxon>
        <taxon>Gunneridae</taxon>
        <taxon>Pentapetalae</taxon>
        <taxon>rosids</taxon>
        <taxon>fabids</taxon>
        <taxon>Fabales</taxon>
        <taxon>Fabaceae</taxon>
        <taxon>Papilionoideae</taxon>
        <taxon>50 kb inversion clade</taxon>
        <taxon>dalbergioids sensu lato</taxon>
        <taxon>Dalbergieae</taxon>
        <taxon>Pterocarpus clade</taxon>
        <taxon>Arachis</taxon>
    </lineage>
</organism>
<dbReference type="AlphaFoldDB" id="A0A445APL2"/>
<proteinExistence type="predicted"/>
<reference evidence="1 2" key="1">
    <citation type="submission" date="2019-01" db="EMBL/GenBank/DDBJ databases">
        <title>Sequencing of cultivated peanut Arachis hypogaea provides insights into genome evolution and oil improvement.</title>
        <authorList>
            <person name="Chen X."/>
        </authorList>
    </citation>
    <scope>NUCLEOTIDE SEQUENCE [LARGE SCALE GENOMIC DNA]</scope>
    <source>
        <strain evidence="2">cv. Fuhuasheng</strain>
        <tissue evidence="1">Leaves</tissue>
    </source>
</reference>